<dbReference type="PROSITE" id="PS00018">
    <property type="entry name" value="EF_HAND_1"/>
    <property type="match status" value="3"/>
</dbReference>
<dbReference type="SMART" id="SM00054">
    <property type="entry name" value="EFh"/>
    <property type="match status" value="3"/>
</dbReference>
<dbReference type="SUPFAM" id="SSF47473">
    <property type="entry name" value="EF-hand"/>
    <property type="match status" value="1"/>
</dbReference>
<feature type="compositionally biased region" description="Low complexity" evidence="3">
    <location>
        <begin position="96"/>
        <end position="108"/>
    </location>
</feature>
<organism evidence="5">
    <name type="scientific">Mantoniella antarctica</name>
    <dbReference type="NCBI Taxonomy" id="81844"/>
    <lineage>
        <taxon>Eukaryota</taxon>
        <taxon>Viridiplantae</taxon>
        <taxon>Chlorophyta</taxon>
        <taxon>Mamiellophyceae</taxon>
        <taxon>Mamiellales</taxon>
        <taxon>Mamiellaceae</taxon>
        <taxon>Mantoniella</taxon>
    </lineage>
</organism>
<keyword evidence="2" id="KW-0106">Calcium</keyword>
<gene>
    <name evidence="5" type="ORF">MANT1106_LOCUS2217</name>
</gene>
<feature type="domain" description="EF-hand" evidence="4">
    <location>
        <begin position="221"/>
        <end position="250"/>
    </location>
</feature>
<dbReference type="Pfam" id="PF13499">
    <property type="entry name" value="EF-hand_7"/>
    <property type="match status" value="1"/>
</dbReference>
<evidence type="ECO:0000256" key="1">
    <source>
        <dbReference type="ARBA" id="ARBA00022737"/>
    </source>
</evidence>
<evidence type="ECO:0000256" key="2">
    <source>
        <dbReference type="ARBA" id="ARBA00022837"/>
    </source>
</evidence>
<reference evidence="5" key="1">
    <citation type="submission" date="2021-01" db="EMBL/GenBank/DDBJ databases">
        <authorList>
            <person name="Corre E."/>
            <person name="Pelletier E."/>
            <person name="Niang G."/>
            <person name="Scheremetjew M."/>
            <person name="Finn R."/>
            <person name="Kale V."/>
            <person name="Holt S."/>
            <person name="Cochrane G."/>
            <person name="Meng A."/>
            <person name="Brown T."/>
            <person name="Cohen L."/>
        </authorList>
    </citation>
    <scope>NUCLEOTIDE SEQUENCE</scope>
    <source>
        <strain evidence="5">SL-175</strain>
    </source>
</reference>
<protein>
    <recommendedName>
        <fullName evidence="4">EF-hand domain-containing protein</fullName>
    </recommendedName>
</protein>
<dbReference type="AlphaFoldDB" id="A0A7S0X3G0"/>
<feature type="domain" description="EF-hand" evidence="4">
    <location>
        <begin position="180"/>
        <end position="215"/>
    </location>
</feature>
<dbReference type="Pfam" id="PF13202">
    <property type="entry name" value="EF-hand_5"/>
    <property type="match status" value="1"/>
</dbReference>
<dbReference type="InterPro" id="IPR018247">
    <property type="entry name" value="EF_Hand_1_Ca_BS"/>
</dbReference>
<dbReference type="InterPro" id="IPR002048">
    <property type="entry name" value="EF_hand_dom"/>
</dbReference>
<dbReference type="InterPro" id="IPR050145">
    <property type="entry name" value="Centrin_CML-like"/>
</dbReference>
<feature type="domain" description="EF-hand" evidence="4">
    <location>
        <begin position="57"/>
        <end position="92"/>
    </location>
</feature>
<keyword evidence="1" id="KW-0677">Repeat</keyword>
<dbReference type="InterPro" id="IPR011992">
    <property type="entry name" value="EF-hand-dom_pair"/>
</dbReference>
<name>A0A7S0X3G0_9CHLO</name>
<accession>A0A7S0X3G0</accession>
<dbReference type="EMBL" id="HBFC01004176">
    <property type="protein sequence ID" value="CAD8699535.1"/>
    <property type="molecule type" value="Transcribed_RNA"/>
</dbReference>
<dbReference type="CDD" id="cd00051">
    <property type="entry name" value="EFh"/>
    <property type="match status" value="1"/>
</dbReference>
<sequence length="256" mass="28379">MAIAQEAAAARRAALANKKHAKFKTKEHGSITAQCARIKKASDNPLLVLQKFRLYYSSLRDLRQVFDLVDDNGDGVLQADELENQFSEGNRGRGGDASSSLGRSSMGRDSGGGHARGRTSMVAGAGAMYGQMFKRRGKREMTFKDVLTVMYPQATKHEVEEMDAVMRPVTPEVVVQVDEEKMKDVTDLFKLMDEDGSGELDIVEFREVLRQMGIDDVEEQDAFFYEIDDDGGGTVSLEEFQEWWFNVGGAGEVDGD</sequence>
<evidence type="ECO:0000313" key="5">
    <source>
        <dbReference type="EMBL" id="CAD8699535.1"/>
    </source>
</evidence>
<proteinExistence type="predicted"/>
<evidence type="ECO:0000256" key="3">
    <source>
        <dbReference type="SAM" id="MobiDB-lite"/>
    </source>
</evidence>
<evidence type="ECO:0000259" key="4">
    <source>
        <dbReference type="PROSITE" id="PS50222"/>
    </source>
</evidence>
<dbReference type="PANTHER" id="PTHR23050">
    <property type="entry name" value="CALCIUM BINDING PROTEIN"/>
    <property type="match status" value="1"/>
</dbReference>
<dbReference type="PROSITE" id="PS50222">
    <property type="entry name" value="EF_HAND_2"/>
    <property type="match status" value="3"/>
</dbReference>
<feature type="region of interest" description="Disordered" evidence="3">
    <location>
        <begin position="83"/>
        <end position="119"/>
    </location>
</feature>
<dbReference type="Gene3D" id="1.10.238.10">
    <property type="entry name" value="EF-hand"/>
    <property type="match status" value="2"/>
</dbReference>
<dbReference type="GO" id="GO:0005509">
    <property type="term" value="F:calcium ion binding"/>
    <property type="evidence" value="ECO:0007669"/>
    <property type="project" value="InterPro"/>
</dbReference>